<evidence type="ECO:0000313" key="2">
    <source>
        <dbReference type="EMBL" id="EFY06141.1"/>
    </source>
</evidence>
<dbReference type="AlphaFoldDB" id="E8LMW5"/>
<name>E8LMW5_SUCHY</name>
<dbReference type="HOGENOM" id="CLU_670695_0_0_6"/>
<evidence type="ECO:0000259" key="1">
    <source>
        <dbReference type="PROSITE" id="PS51785"/>
    </source>
</evidence>
<dbReference type="Proteomes" id="UP000018458">
    <property type="component" value="Unassembled WGS sequence"/>
</dbReference>
<dbReference type="InterPro" id="IPR058561">
    <property type="entry name" value="Exonuc_1_C"/>
</dbReference>
<keyword evidence="3" id="KW-1185">Reference proteome</keyword>
<gene>
    <name evidence="2" type="ORF">HMPREF9444_02113</name>
</gene>
<dbReference type="STRING" id="762983.HMPREF9444_02113"/>
<organism evidence="2 3">
    <name type="scientific">Succinatimonas hippei (strain DSM 22608 / JCM 16073 / KCTC 15190 / YIT 12066)</name>
    <dbReference type="NCBI Taxonomy" id="762983"/>
    <lineage>
        <taxon>Bacteria</taxon>
        <taxon>Pseudomonadati</taxon>
        <taxon>Pseudomonadota</taxon>
        <taxon>Gammaproteobacteria</taxon>
        <taxon>Aeromonadales</taxon>
        <taxon>Succinivibrionaceae</taxon>
        <taxon>Succinatimonas</taxon>
    </lineage>
</organism>
<proteinExistence type="predicted"/>
<comment type="caution">
    <text evidence="2">The sequence shown here is derived from an EMBL/GenBank/DDBJ whole genome shotgun (WGS) entry which is preliminary data.</text>
</comment>
<dbReference type="Pfam" id="PF26016">
    <property type="entry name" value="ExoI_C"/>
    <property type="match status" value="1"/>
</dbReference>
<dbReference type="RefSeq" id="WP_009144253.1">
    <property type="nucleotide sequence ID" value="NZ_GL831071.1"/>
</dbReference>
<accession>E8LMW5</accession>
<feature type="domain" description="ExoI C-terminal" evidence="1">
    <location>
        <begin position="288"/>
        <end position="410"/>
    </location>
</feature>
<protein>
    <recommendedName>
        <fullName evidence="1">ExoI C-terminal domain-containing protein</fullName>
    </recommendedName>
</protein>
<dbReference type="PROSITE" id="PS51785">
    <property type="entry name" value="EXOI_C"/>
    <property type="match status" value="1"/>
</dbReference>
<dbReference type="OrthoDB" id="9763470at2"/>
<reference evidence="2 3" key="1">
    <citation type="submission" date="2011-01" db="EMBL/GenBank/DDBJ databases">
        <authorList>
            <person name="Weinstock G."/>
            <person name="Sodergren E."/>
            <person name="Clifton S."/>
            <person name="Fulton L."/>
            <person name="Fulton B."/>
            <person name="Courtney L."/>
            <person name="Fronick C."/>
            <person name="Harrison M."/>
            <person name="Strong C."/>
            <person name="Farmer C."/>
            <person name="Delahaunty K."/>
            <person name="Markovic C."/>
            <person name="Hall O."/>
            <person name="Minx P."/>
            <person name="Tomlinson C."/>
            <person name="Mitreva M."/>
            <person name="Hou S."/>
            <person name="Chen J."/>
            <person name="Wollam A."/>
            <person name="Pepin K.H."/>
            <person name="Johnson M."/>
            <person name="Bhonagiri V."/>
            <person name="Zhang X."/>
            <person name="Suruliraj S."/>
            <person name="Warren W."/>
            <person name="Chinwalla A."/>
            <person name="Mardis E.R."/>
            <person name="Wilson R.K."/>
        </authorList>
    </citation>
    <scope>NUCLEOTIDE SEQUENCE [LARGE SCALE GENOMIC DNA]</scope>
    <source>
        <strain evidence="3">DSM 22608 / JCM 16073 / KCTC 15190 / YIT 12066</strain>
    </source>
</reference>
<evidence type="ECO:0000313" key="3">
    <source>
        <dbReference type="Proteomes" id="UP000018458"/>
    </source>
</evidence>
<sequence>MLNRLDGQYLFVLPLPLTAPGKNARLYGVVLCRTDANLNPLSEYEILRCKLPYNALPSPAYLYTLDLNVDLLRDGICESKFINCLKSHFDNKNLTVVTFSARHLQALNAISLRCFLVPDILQKPKSVFDVKTALNVASIFGTQSFTAQSDLIANAKILELYENEKANDHIARLKLLIKLFKKLITDNYKIAAYLLRPTADKINFIRKSISTRDCLALLDNTEIKIIKPIKLQNTLLYALTCNNEEELKYEAIDLDLMYMIAPLSILTPDRLQKLHFNLSNTLSILKSSSEDLIFNTDTLPYKDKFFMNLNAADMAFYESIGKKDPHSLYPNMETDSQVLSNHLFLYRCENFQGTLTDQELNKYYEYCVKKMRKDLPVFLKEAKILANNLEENDEAGLKRIRNIIRFAEEL</sequence>
<dbReference type="EMBL" id="AEVO01000150">
    <property type="protein sequence ID" value="EFY06141.1"/>
    <property type="molecule type" value="Genomic_DNA"/>
</dbReference>